<reference evidence="2" key="1">
    <citation type="submission" date="2014-11" db="EMBL/GenBank/DDBJ databases">
        <authorList>
            <person name="Otto D Thomas"/>
            <person name="Naeem Raeece"/>
        </authorList>
    </citation>
    <scope>NUCLEOTIDE SEQUENCE</scope>
</reference>
<evidence type="ECO:0000313" key="2">
    <source>
        <dbReference type="EMBL" id="CEM42358.1"/>
    </source>
</evidence>
<dbReference type="EMBL" id="CDMZ01002435">
    <property type="protein sequence ID" value="CEM42358.1"/>
    <property type="molecule type" value="Genomic_DNA"/>
</dbReference>
<name>A0A0G4HE95_9ALVE</name>
<dbReference type="VEuPathDB" id="CryptoDB:Cvel_26686"/>
<sequence>MEEEEGRARQSADSEAKERIEGGGDGEKEVKSLLSKSPDETFDELEVMVIAGLQSVQVFENLEAQIDDKKPTQSTREHNMMFSGESRKPDPARTALATRLDDKNQNATTNGRGSLLDPSASPSQGGTAAAAAAAPSSVVLAPGMLYHGQLKVAKPLGVPVTHEVFRHRGAGDGEGEGELEEANMYDDREHHVIRAELKKERLEERGAERERRYRQEQEAHAALEERFRERIARDREEMPSEENGYLDPISWPLQFWRHSDSDSESDDQKSSPDPPDEHDDDGGEFGAVTAAAAKKKFRGR</sequence>
<feature type="region of interest" description="Disordered" evidence="1">
    <location>
        <begin position="201"/>
        <end position="226"/>
    </location>
</feature>
<accession>A0A0G4HE95</accession>
<feature type="region of interest" description="Disordered" evidence="1">
    <location>
        <begin position="64"/>
        <end position="134"/>
    </location>
</feature>
<proteinExistence type="predicted"/>
<protein>
    <submittedName>
        <fullName evidence="2">Uncharacterized protein</fullName>
    </submittedName>
</protein>
<evidence type="ECO:0000256" key="1">
    <source>
        <dbReference type="SAM" id="MobiDB-lite"/>
    </source>
</evidence>
<feature type="compositionally biased region" description="Low complexity" evidence="1">
    <location>
        <begin position="118"/>
        <end position="134"/>
    </location>
</feature>
<feature type="compositionally biased region" description="Basic and acidic residues" evidence="1">
    <location>
        <begin position="66"/>
        <end position="91"/>
    </location>
</feature>
<feature type="compositionally biased region" description="Acidic residues" evidence="1">
    <location>
        <begin position="173"/>
        <end position="184"/>
    </location>
</feature>
<organism evidence="2">
    <name type="scientific">Chromera velia CCMP2878</name>
    <dbReference type="NCBI Taxonomy" id="1169474"/>
    <lineage>
        <taxon>Eukaryota</taxon>
        <taxon>Sar</taxon>
        <taxon>Alveolata</taxon>
        <taxon>Colpodellida</taxon>
        <taxon>Chromeraceae</taxon>
        <taxon>Chromera</taxon>
    </lineage>
</organism>
<gene>
    <name evidence="2" type="ORF">Cvel_26686</name>
</gene>
<feature type="region of interest" description="Disordered" evidence="1">
    <location>
        <begin position="256"/>
        <end position="300"/>
    </location>
</feature>
<feature type="compositionally biased region" description="Acidic residues" evidence="1">
    <location>
        <begin position="274"/>
        <end position="283"/>
    </location>
</feature>
<dbReference type="AlphaFoldDB" id="A0A0G4HE95"/>
<feature type="region of interest" description="Disordered" evidence="1">
    <location>
        <begin position="167"/>
        <end position="187"/>
    </location>
</feature>
<feature type="compositionally biased region" description="Basic and acidic residues" evidence="1">
    <location>
        <begin position="257"/>
        <end position="270"/>
    </location>
</feature>
<feature type="compositionally biased region" description="Basic and acidic residues" evidence="1">
    <location>
        <begin position="1"/>
        <end position="31"/>
    </location>
</feature>
<feature type="region of interest" description="Disordered" evidence="1">
    <location>
        <begin position="1"/>
        <end position="39"/>
    </location>
</feature>